<keyword evidence="4" id="KW-0443">Lipid metabolism</keyword>
<dbReference type="Pfam" id="PF01553">
    <property type="entry name" value="Acyltransferase"/>
    <property type="match status" value="1"/>
</dbReference>
<reference evidence="9" key="2">
    <citation type="submission" date="2010-04" db="EMBL/GenBank/DDBJ databases">
        <authorList>
            <person name="Buell R."/>
            <person name="Hamilton J."/>
            <person name="Hostetler J."/>
        </authorList>
    </citation>
    <scope>NUCLEOTIDE SEQUENCE [LARGE SCALE GENOMIC DNA]</scope>
    <source>
        <strain evidence="9">DAOM:BR144</strain>
    </source>
</reference>
<comment type="pathway">
    <text evidence="1">Lipid metabolism.</text>
</comment>
<dbReference type="HOGENOM" id="CLU_648086_0_0_1"/>
<keyword evidence="2" id="KW-0444">Lipid biosynthesis</keyword>
<evidence type="ECO:0000313" key="9">
    <source>
        <dbReference type="Proteomes" id="UP000019132"/>
    </source>
</evidence>
<dbReference type="VEuPathDB" id="FungiDB:PYU1_G006178"/>
<feature type="domain" description="Phospholipid/glycerol acyltransferase" evidence="7">
    <location>
        <begin position="185"/>
        <end position="301"/>
    </location>
</feature>
<dbReference type="InterPro" id="IPR002123">
    <property type="entry name" value="Plipid/glycerol_acylTrfase"/>
</dbReference>
<dbReference type="EnsemblProtists" id="PYU1_T006190">
    <property type="protein sequence ID" value="PYU1_T006190"/>
    <property type="gene ID" value="PYU1_G006178"/>
</dbReference>
<keyword evidence="9" id="KW-1185">Reference proteome</keyword>
<keyword evidence="5" id="KW-0012">Acyltransferase</keyword>
<dbReference type="PANTHER" id="PTHR10434">
    <property type="entry name" value="1-ACYL-SN-GLYCEROL-3-PHOSPHATE ACYLTRANSFERASE"/>
    <property type="match status" value="1"/>
</dbReference>
<accession>K3WMJ8</accession>
<dbReference type="Proteomes" id="UP000019132">
    <property type="component" value="Unassembled WGS sequence"/>
</dbReference>
<feature type="transmembrane region" description="Helical" evidence="6">
    <location>
        <begin position="216"/>
        <end position="235"/>
    </location>
</feature>
<evidence type="ECO:0000256" key="1">
    <source>
        <dbReference type="ARBA" id="ARBA00005189"/>
    </source>
</evidence>
<evidence type="ECO:0000256" key="3">
    <source>
        <dbReference type="ARBA" id="ARBA00022679"/>
    </source>
</evidence>
<evidence type="ECO:0000256" key="5">
    <source>
        <dbReference type="ARBA" id="ARBA00023315"/>
    </source>
</evidence>
<dbReference type="PANTHER" id="PTHR10434:SF64">
    <property type="entry name" value="1-ACYL-SN-GLYCEROL-3-PHOSPHATE ACYLTRANSFERASE-RELATED"/>
    <property type="match status" value="1"/>
</dbReference>
<dbReference type="SMART" id="SM00563">
    <property type="entry name" value="PlsC"/>
    <property type="match status" value="1"/>
</dbReference>
<dbReference type="CDD" id="cd07989">
    <property type="entry name" value="LPLAT_AGPAT-like"/>
    <property type="match status" value="1"/>
</dbReference>
<dbReference type="SUPFAM" id="SSF69593">
    <property type="entry name" value="Glycerol-3-phosphate (1)-acyltransferase"/>
    <property type="match status" value="1"/>
</dbReference>
<dbReference type="GO" id="GO:0003841">
    <property type="term" value="F:1-acylglycerol-3-phosphate O-acyltransferase activity"/>
    <property type="evidence" value="ECO:0007669"/>
    <property type="project" value="TreeGrafter"/>
</dbReference>
<protein>
    <recommendedName>
        <fullName evidence="7">Phospholipid/glycerol acyltransferase domain-containing protein</fullName>
    </recommendedName>
</protein>
<reference evidence="9" key="1">
    <citation type="journal article" date="2010" name="Genome Biol.">
        <title>Genome sequence of the necrotrophic plant pathogen Pythium ultimum reveals original pathogenicity mechanisms and effector repertoire.</title>
        <authorList>
            <person name="Levesque C.A."/>
            <person name="Brouwer H."/>
            <person name="Cano L."/>
            <person name="Hamilton J.P."/>
            <person name="Holt C."/>
            <person name="Huitema E."/>
            <person name="Raffaele S."/>
            <person name="Robideau G.P."/>
            <person name="Thines M."/>
            <person name="Win J."/>
            <person name="Zerillo M.M."/>
            <person name="Beakes G.W."/>
            <person name="Boore J.L."/>
            <person name="Busam D."/>
            <person name="Dumas B."/>
            <person name="Ferriera S."/>
            <person name="Fuerstenberg S.I."/>
            <person name="Gachon C.M."/>
            <person name="Gaulin E."/>
            <person name="Govers F."/>
            <person name="Grenville-Briggs L."/>
            <person name="Horner N."/>
            <person name="Hostetler J."/>
            <person name="Jiang R.H."/>
            <person name="Johnson J."/>
            <person name="Krajaejun T."/>
            <person name="Lin H."/>
            <person name="Meijer H.J."/>
            <person name="Moore B."/>
            <person name="Morris P."/>
            <person name="Phuntmart V."/>
            <person name="Puiu D."/>
            <person name="Shetty J."/>
            <person name="Stajich J.E."/>
            <person name="Tripathy S."/>
            <person name="Wawra S."/>
            <person name="van West P."/>
            <person name="Whitty B.R."/>
            <person name="Coutinho P.M."/>
            <person name="Henrissat B."/>
            <person name="Martin F."/>
            <person name="Thomas P.D."/>
            <person name="Tyler B.M."/>
            <person name="De Vries R.P."/>
            <person name="Kamoun S."/>
            <person name="Yandell M."/>
            <person name="Tisserat N."/>
            <person name="Buell C.R."/>
        </authorList>
    </citation>
    <scope>NUCLEOTIDE SEQUENCE</scope>
    <source>
        <strain evidence="9">DAOM:BR144</strain>
    </source>
</reference>
<evidence type="ECO:0000256" key="4">
    <source>
        <dbReference type="ARBA" id="ARBA00023098"/>
    </source>
</evidence>
<dbReference type="GO" id="GO:0006654">
    <property type="term" value="P:phosphatidic acid biosynthetic process"/>
    <property type="evidence" value="ECO:0007669"/>
    <property type="project" value="TreeGrafter"/>
</dbReference>
<dbReference type="eggNOG" id="KOG2848">
    <property type="taxonomic scope" value="Eukaryota"/>
</dbReference>
<feature type="transmembrane region" description="Helical" evidence="6">
    <location>
        <begin position="373"/>
        <end position="398"/>
    </location>
</feature>
<evidence type="ECO:0000256" key="2">
    <source>
        <dbReference type="ARBA" id="ARBA00022516"/>
    </source>
</evidence>
<dbReference type="STRING" id="431595.K3WMJ8"/>
<reference evidence="8" key="3">
    <citation type="submission" date="2015-02" db="UniProtKB">
        <authorList>
            <consortium name="EnsemblProtists"/>
        </authorList>
    </citation>
    <scope>IDENTIFICATION</scope>
    <source>
        <strain evidence="8">DAOM BR144</strain>
    </source>
</reference>
<sequence length="423" mass="47312">MAKTAADVLQSVRFEERVAEIELKLPTTLALVQGASLAKRNQAKRQLYLESELIRIELEEEMNVAGIEKEFLTSPLMKDANAKLDAIRKQLRLEALKVTNSQFEKVYSVVRFATFALLLVGWFSALVVVIPLRFAGPYLRSLGWKKNWLPIDIISWGMAYLICLAAGTETTVEGRENLLDLKDSVVCMFSHASNLDGFIVNETSPTAFKFAAKKSLFMLPFLGWVARWGFGFVAIDRGNRTAALSSLKELAVSVNEEGNSVCISPEGTRSKDGLLQEFKKGPFYLREDTKKNVVPAIVYGAYELWPPGRLITLPGKALVRYLPEYVADPSKNRNLNRLALRRIYLKAFAEDVPEDIGTAADANGILRNVVGIYLIWAVTFKVTSISFSVISAVCYYLGISYWTFSYLSFVVLLGLEALMFYTC</sequence>
<evidence type="ECO:0000313" key="8">
    <source>
        <dbReference type="EnsemblProtists" id="PYU1_T006190"/>
    </source>
</evidence>
<evidence type="ECO:0000256" key="6">
    <source>
        <dbReference type="SAM" id="Phobius"/>
    </source>
</evidence>
<dbReference type="EMBL" id="GL376625">
    <property type="status" value="NOT_ANNOTATED_CDS"/>
    <property type="molecule type" value="Genomic_DNA"/>
</dbReference>
<feature type="transmembrane region" description="Helical" evidence="6">
    <location>
        <begin position="404"/>
        <end position="422"/>
    </location>
</feature>
<feature type="transmembrane region" description="Helical" evidence="6">
    <location>
        <begin position="112"/>
        <end position="135"/>
    </location>
</feature>
<name>K3WMJ8_GLOUD</name>
<keyword evidence="3" id="KW-0808">Transferase</keyword>
<dbReference type="OMA" id="PLEKIYM"/>
<evidence type="ECO:0000259" key="7">
    <source>
        <dbReference type="SMART" id="SM00563"/>
    </source>
</evidence>
<dbReference type="InParanoid" id="K3WMJ8"/>
<dbReference type="AlphaFoldDB" id="K3WMJ8"/>
<keyword evidence="6" id="KW-0812">Transmembrane</keyword>
<keyword evidence="6" id="KW-0472">Membrane</keyword>
<organism evidence="8 9">
    <name type="scientific">Globisporangium ultimum (strain ATCC 200006 / CBS 805.95 / DAOM BR144)</name>
    <name type="common">Pythium ultimum</name>
    <dbReference type="NCBI Taxonomy" id="431595"/>
    <lineage>
        <taxon>Eukaryota</taxon>
        <taxon>Sar</taxon>
        <taxon>Stramenopiles</taxon>
        <taxon>Oomycota</taxon>
        <taxon>Peronosporomycetes</taxon>
        <taxon>Pythiales</taxon>
        <taxon>Pythiaceae</taxon>
        <taxon>Globisporangium</taxon>
    </lineage>
</organism>
<keyword evidence="6" id="KW-1133">Transmembrane helix</keyword>
<proteinExistence type="predicted"/>